<comment type="caution">
    <text evidence="1">The sequence shown here is derived from an EMBL/GenBank/DDBJ whole genome shotgun (WGS) entry which is preliminary data.</text>
</comment>
<dbReference type="OrthoDB" id="2433966at2759"/>
<accession>A0A9N9P0L6</accession>
<dbReference type="Proteomes" id="UP000789396">
    <property type="component" value="Unassembled WGS sequence"/>
</dbReference>
<reference evidence="1" key="1">
    <citation type="submission" date="2021-06" db="EMBL/GenBank/DDBJ databases">
        <authorList>
            <person name="Kallberg Y."/>
            <person name="Tangrot J."/>
            <person name="Rosling A."/>
        </authorList>
    </citation>
    <scope>NUCLEOTIDE SEQUENCE</scope>
    <source>
        <strain evidence="1">IN212</strain>
    </source>
</reference>
<dbReference type="EMBL" id="CAJVPZ010050159">
    <property type="protein sequence ID" value="CAG8777129.1"/>
    <property type="molecule type" value="Genomic_DNA"/>
</dbReference>
<sequence length="120" mass="13824">MGETIHFGVETKEYNSCTGNRDIYMPITVFYPIQHTRFNHLRANLKIGKPLMISGFLHIIKSTTIMVEATDIDYLRQEINYNVTKNPYQTTPHALINLNKIADEVSTTSSTQRKDEMNTE</sequence>
<dbReference type="AlphaFoldDB" id="A0A9N9P0L6"/>
<proteinExistence type="predicted"/>
<protein>
    <submittedName>
        <fullName evidence="1">14572_t:CDS:1</fullName>
    </submittedName>
</protein>
<feature type="non-terminal residue" evidence="1">
    <location>
        <position position="120"/>
    </location>
</feature>
<gene>
    <name evidence="1" type="ORF">RFULGI_LOCUS15513</name>
</gene>
<organism evidence="1 2">
    <name type="scientific">Racocetra fulgida</name>
    <dbReference type="NCBI Taxonomy" id="60492"/>
    <lineage>
        <taxon>Eukaryota</taxon>
        <taxon>Fungi</taxon>
        <taxon>Fungi incertae sedis</taxon>
        <taxon>Mucoromycota</taxon>
        <taxon>Glomeromycotina</taxon>
        <taxon>Glomeromycetes</taxon>
        <taxon>Diversisporales</taxon>
        <taxon>Gigasporaceae</taxon>
        <taxon>Racocetra</taxon>
    </lineage>
</organism>
<evidence type="ECO:0000313" key="2">
    <source>
        <dbReference type="Proteomes" id="UP000789396"/>
    </source>
</evidence>
<evidence type="ECO:0000313" key="1">
    <source>
        <dbReference type="EMBL" id="CAG8777129.1"/>
    </source>
</evidence>
<name>A0A9N9P0L6_9GLOM</name>
<keyword evidence="2" id="KW-1185">Reference proteome</keyword>